<dbReference type="Gene3D" id="3.40.630.30">
    <property type="match status" value="1"/>
</dbReference>
<evidence type="ECO:0000313" key="2">
    <source>
        <dbReference type="EMBL" id="PUA81374.1"/>
    </source>
</evidence>
<organism evidence="2 3">
    <name type="scientific">Nocardioides currus</name>
    <dbReference type="NCBI Taxonomy" id="2133958"/>
    <lineage>
        <taxon>Bacteria</taxon>
        <taxon>Bacillati</taxon>
        <taxon>Actinomycetota</taxon>
        <taxon>Actinomycetes</taxon>
        <taxon>Propionibacteriales</taxon>
        <taxon>Nocardioidaceae</taxon>
        <taxon>Nocardioides</taxon>
    </lineage>
</organism>
<evidence type="ECO:0000313" key="3">
    <source>
        <dbReference type="Proteomes" id="UP000244867"/>
    </source>
</evidence>
<protein>
    <submittedName>
        <fullName evidence="2">GNAT family N-acetyltransferase</fullName>
    </submittedName>
</protein>
<dbReference type="RefSeq" id="WP_108344315.1">
    <property type="nucleotide sequence ID" value="NZ_PYXZ01000003.1"/>
</dbReference>
<dbReference type="SUPFAM" id="SSF55729">
    <property type="entry name" value="Acyl-CoA N-acyltransferases (Nat)"/>
    <property type="match status" value="1"/>
</dbReference>
<dbReference type="CDD" id="cd04301">
    <property type="entry name" value="NAT_SF"/>
    <property type="match status" value="1"/>
</dbReference>
<dbReference type="OrthoDB" id="3172472at2"/>
<accession>A0A2R7YYJ1</accession>
<dbReference type="Pfam" id="PF00583">
    <property type="entry name" value="Acetyltransf_1"/>
    <property type="match status" value="1"/>
</dbReference>
<dbReference type="PROSITE" id="PS51186">
    <property type="entry name" value="GNAT"/>
    <property type="match status" value="1"/>
</dbReference>
<comment type="caution">
    <text evidence="2">The sequence shown here is derived from an EMBL/GenBank/DDBJ whole genome shotgun (WGS) entry which is preliminary data.</text>
</comment>
<keyword evidence="3" id="KW-1185">Reference proteome</keyword>
<feature type="domain" description="N-acetyltransferase" evidence="1">
    <location>
        <begin position="8"/>
        <end position="155"/>
    </location>
</feature>
<dbReference type="EMBL" id="PYXZ01000003">
    <property type="protein sequence ID" value="PUA81374.1"/>
    <property type="molecule type" value="Genomic_DNA"/>
</dbReference>
<proteinExistence type="predicted"/>
<dbReference type="AlphaFoldDB" id="A0A2R7YYJ1"/>
<dbReference type="InterPro" id="IPR000182">
    <property type="entry name" value="GNAT_dom"/>
</dbReference>
<keyword evidence="2" id="KW-0808">Transferase</keyword>
<sequence>MITTVEPVTTRPATGADVGFLLALLVSSLPPATAALGAVPGLLEQQHAAREASYAAAYASLRDEIVLVGDEPVGRLLTADVPFATHVVDIAIAPGRRGRGWGTHLLERLLAHGPVSLTVATDSPAGALYERLGFCVVGRTDTHLSLHHSGHHTTEGTGA</sequence>
<dbReference type="InterPro" id="IPR016181">
    <property type="entry name" value="Acyl_CoA_acyltransferase"/>
</dbReference>
<gene>
    <name evidence="2" type="ORF">C7S10_10200</name>
</gene>
<name>A0A2R7YYJ1_9ACTN</name>
<evidence type="ECO:0000259" key="1">
    <source>
        <dbReference type="PROSITE" id="PS51186"/>
    </source>
</evidence>
<dbReference type="Proteomes" id="UP000244867">
    <property type="component" value="Unassembled WGS sequence"/>
</dbReference>
<reference evidence="2 3" key="1">
    <citation type="submission" date="2018-03" db="EMBL/GenBank/DDBJ databases">
        <authorList>
            <person name="Keele B.F."/>
        </authorList>
    </citation>
    <scope>NUCLEOTIDE SEQUENCE [LARGE SCALE GENOMIC DNA]</scope>
    <source>
        <strain evidence="2 3">IB-3</strain>
    </source>
</reference>
<dbReference type="GO" id="GO:0016747">
    <property type="term" value="F:acyltransferase activity, transferring groups other than amino-acyl groups"/>
    <property type="evidence" value="ECO:0007669"/>
    <property type="project" value="InterPro"/>
</dbReference>